<reference evidence="4" key="1">
    <citation type="submission" date="2015-08" db="EMBL/GenBank/DDBJ databases">
        <authorList>
            <person name="Varghese N."/>
        </authorList>
    </citation>
    <scope>NUCLEOTIDE SEQUENCE [LARGE SCALE GENOMIC DNA]</scope>
    <source>
        <strain evidence="4">DSM 18181</strain>
    </source>
</reference>
<dbReference type="STRING" id="339866.GCA_001418255_02534"/>
<dbReference type="GO" id="GO:0008757">
    <property type="term" value="F:S-adenosylmethionine-dependent methyltransferase activity"/>
    <property type="evidence" value="ECO:0007669"/>
    <property type="project" value="InterPro"/>
</dbReference>
<accession>A0A0K6I829</accession>
<evidence type="ECO:0000313" key="4">
    <source>
        <dbReference type="Proteomes" id="UP000183649"/>
    </source>
</evidence>
<dbReference type="AlphaFoldDB" id="A0A0K6I829"/>
<organism evidence="3 4">
    <name type="scientific">Thiomonas bhubaneswarensis</name>
    <dbReference type="NCBI Taxonomy" id="339866"/>
    <lineage>
        <taxon>Bacteria</taxon>
        <taxon>Pseudomonadati</taxon>
        <taxon>Pseudomonadota</taxon>
        <taxon>Betaproteobacteria</taxon>
        <taxon>Burkholderiales</taxon>
        <taxon>Thiomonas</taxon>
    </lineage>
</organism>
<dbReference type="PANTHER" id="PTHR43591:SF24">
    <property type="entry name" value="2-METHOXY-6-POLYPRENYL-1,4-BENZOQUINOL METHYLASE, MITOCHONDRIAL"/>
    <property type="match status" value="1"/>
</dbReference>
<dbReference type="GO" id="GO:0032259">
    <property type="term" value="P:methylation"/>
    <property type="evidence" value="ECO:0007669"/>
    <property type="project" value="UniProtKB-KW"/>
</dbReference>
<feature type="region of interest" description="Disordered" evidence="1">
    <location>
        <begin position="1"/>
        <end position="20"/>
    </location>
</feature>
<evidence type="ECO:0000259" key="2">
    <source>
        <dbReference type="Pfam" id="PF08241"/>
    </source>
</evidence>
<keyword evidence="3" id="KW-0808">Transferase</keyword>
<dbReference type="SUPFAM" id="SSF53335">
    <property type="entry name" value="S-adenosyl-L-methionine-dependent methyltransferases"/>
    <property type="match status" value="1"/>
</dbReference>
<dbReference type="RefSeq" id="WP_082454398.1">
    <property type="nucleotide sequence ID" value="NZ_CYHF01000009.1"/>
</dbReference>
<feature type="domain" description="Methyltransferase type 11" evidence="2">
    <location>
        <begin position="68"/>
        <end position="161"/>
    </location>
</feature>
<name>A0A0K6I829_9BURK</name>
<dbReference type="Pfam" id="PF08241">
    <property type="entry name" value="Methyltransf_11"/>
    <property type="match status" value="1"/>
</dbReference>
<keyword evidence="4" id="KW-1185">Reference proteome</keyword>
<dbReference type="EMBL" id="CYHF01000009">
    <property type="protein sequence ID" value="CUA99477.1"/>
    <property type="molecule type" value="Genomic_DNA"/>
</dbReference>
<gene>
    <name evidence="3" type="ORF">Ga0061069_109135</name>
</gene>
<dbReference type="PANTHER" id="PTHR43591">
    <property type="entry name" value="METHYLTRANSFERASE"/>
    <property type="match status" value="1"/>
</dbReference>
<dbReference type="InterPro" id="IPR029063">
    <property type="entry name" value="SAM-dependent_MTases_sf"/>
</dbReference>
<dbReference type="Proteomes" id="UP000183649">
    <property type="component" value="Unassembled WGS sequence"/>
</dbReference>
<dbReference type="Gene3D" id="3.40.50.150">
    <property type="entry name" value="Vaccinia Virus protein VP39"/>
    <property type="match status" value="1"/>
</dbReference>
<proteinExistence type="predicted"/>
<keyword evidence="3" id="KW-0489">Methyltransferase</keyword>
<dbReference type="OrthoDB" id="9795634at2"/>
<dbReference type="InterPro" id="IPR013216">
    <property type="entry name" value="Methyltransf_11"/>
</dbReference>
<sequence length="288" mass="31143">MNLTSPAPAQHRAPPPNIPPGGIDYAAIKHRQQATWASGDYAVLGTTLQIVGERLAEAADVRADERVLDVAAGNGNASLAAAHRNARVVSTDYVPQLLEKGAARARAEALDIAFQTADAELLPFADASFDVALSSFGVMFTPNHQQAARELIRVVRPGGRIGLANWTPDGFIGQLFRLIGGYIAPPPGVQSPALWGSEPYLVELFGPSAAHMASQHISFTFRYRSPEHWLEVFRTYYGPLHKTFAALAPEDRARLEADILALLERHNSGGAHSLVVPSDYLEVVIVRQ</sequence>
<evidence type="ECO:0000256" key="1">
    <source>
        <dbReference type="SAM" id="MobiDB-lite"/>
    </source>
</evidence>
<evidence type="ECO:0000313" key="3">
    <source>
        <dbReference type="EMBL" id="CUA99477.1"/>
    </source>
</evidence>
<dbReference type="CDD" id="cd02440">
    <property type="entry name" value="AdoMet_MTases"/>
    <property type="match status" value="1"/>
</dbReference>
<protein>
    <submittedName>
        <fullName evidence="3">Methyltransferase domain</fullName>
    </submittedName>
</protein>